<reference evidence="10" key="1">
    <citation type="submission" date="2011-07" db="EMBL/GenBank/DDBJ databases">
        <title>The complete genome of Cyclobacterium marinum DSM 745.</title>
        <authorList>
            <person name="Lucas S."/>
            <person name="Han J."/>
            <person name="Lapidus A."/>
            <person name="Bruce D."/>
            <person name="Goodwin L."/>
            <person name="Pitluck S."/>
            <person name="Peters L."/>
            <person name="Kyrpides N."/>
            <person name="Mavromatis K."/>
            <person name="Ivanova N."/>
            <person name="Ovchinnikova G."/>
            <person name="Chertkov O."/>
            <person name="Detter J.C."/>
            <person name="Tapia R."/>
            <person name="Han C."/>
            <person name="Land M."/>
            <person name="Hauser L."/>
            <person name="Markowitz V."/>
            <person name="Cheng J.-F."/>
            <person name="Hugenholtz P."/>
            <person name="Woyke T."/>
            <person name="Wu D."/>
            <person name="Tindall B."/>
            <person name="Schuetze A."/>
            <person name="Brambilla E."/>
            <person name="Klenk H.-P."/>
            <person name="Eisen J.A."/>
        </authorList>
    </citation>
    <scope>NUCLEOTIDE SEQUENCE [LARGE SCALE GENOMIC DNA]</scope>
    <source>
        <strain evidence="10">ATCC 25205 / DSM 745 / LMG 13164 / NCIMB 1802</strain>
    </source>
</reference>
<feature type="transmembrane region" description="Helical" evidence="8">
    <location>
        <begin position="194"/>
        <end position="217"/>
    </location>
</feature>
<comment type="subcellular location">
    <subcellularLocation>
        <location evidence="1">Cell membrane</location>
        <topology evidence="1">Multi-pass membrane protein</topology>
    </subcellularLocation>
</comment>
<organism evidence="9 10">
    <name type="scientific">Cyclobacterium marinum (strain ATCC 25205 / DSM 745 / LMG 13164 / NCIMB 1802)</name>
    <name type="common">Flectobacillus marinus</name>
    <dbReference type="NCBI Taxonomy" id="880070"/>
    <lineage>
        <taxon>Bacteria</taxon>
        <taxon>Pseudomonadati</taxon>
        <taxon>Bacteroidota</taxon>
        <taxon>Cytophagia</taxon>
        <taxon>Cytophagales</taxon>
        <taxon>Cyclobacteriaceae</taxon>
        <taxon>Cyclobacterium</taxon>
    </lineage>
</organism>
<evidence type="ECO:0008006" key="11">
    <source>
        <dbReference type="Google" id="ProtNLM"/>
    </source>
</evidence>
<dbReference type="Proteomes" id="UP000001635">
    <property type="component" value="Chromosome"/>
</dbReference>
<proteinExistence type="inferred from homology"/>
<dbReference type="KEGG" id="cmr:Cycma_1165"/>
<protein>
    <recommendedName>
        <fullName evidence="11">Permease</fullName>
    </recommendedName>
</protein>
<evidence type="ECO:0000313" key="9">
    <source>
        <dbReference type="EMBL" id="AEL24937.1"/>
    </source>
</evidence>
<dbReference type="eggNOG" id="COG0628">
    <property type="taxonomic scope" value="Bacteria"/>
</dbReference>
<dbReference type="AlphaFoldDB" id="G0IY33"/>
<keyword evidence="4" id="KW-1003">Cell membrane</keyword>
<evidence type="ECO:0000256" key="7">
    <source>
        <dbReference type="ARBA" id="ARBA00023136"/>
    </source>
</evidence>
<accession>G0IY33</accession>
<gene>
    <name evidence="9" type="ordered locus">Cycma_1165</name>
</gene>
<keyword evidence="6 8" id="KW-1133">Transmembrane helix</keyword>
<dbReference type="PANTHER" id="PTHR21716">
    <property type="entry name" value="TRANSMEMBRANE PROTEIN"/>
    <property type="match status" value="1"/>
</dbReference>
<evidence type="ECO:0000256" key="4">
    <source>
        <dbReference type="ARBA" id="ARBA00022475"/>
    </source>
</evidence>
<keyword evidence="3" id="KW-0813">Transport</keyword>
<evidence type="ECO:0000256" key="2">
    <source>
        <dbReference type="ARBA" id="ARBA00009773"/>
    </source>
</evidence>
<evidence type="ECO:0000256" key="3">
    <source>
        <dbReference type="ARBA" id="ARBA00022448"/>
    </source>
</evidence>
<feature type="transmembrane region" description="Helical" evidence="8">
    <location>
        <begin position="249"/>
        <end position="273"/>
    </location>
</feature>
<keyword evidence="5 8" id="KW-0812">Transmembrane</keyword>
<feature type="transmembrane region" description="Helical" evidence="8">
    <location>
        <begin position="62"/>
        <end position="83"/>
    </location>
</feature>
<dbReference type="STRING" id="880070.Cycma_1165"/>
<keyword evidence="10" id="KW-1185">Reference proteome</keyword>
<dbReference type="PANTHER" id="PTHR21716:SF53">
    <property type="entry name" value="PERMEASE PERM-RELATED"/>
    <property type="match status" value="1"/>
</dbReference>
<evidence type="ECO:0000256" key="1">
    <source>
        <dbReference type="ARBA" id="ARBA00004651"/>
    </source>
</evidence>
<evidence type="ECO:0000256" key="5">
    <source>
        <dbReference type="ARBA" id="ARBA00022692"/>
    </source>
</evidence>
<name>G0IY33_CYCMS</name>
<feature type="transmembrane region" description="Helical" evidence="8">
    <location>
        <begin position="9"/>
        <end position="26"/>
    </location>
</feature>
<dbReference type="RefSeq" id="WP_014019234.1">
    <property type="nucleotide sequence ID" value="NC_015914.1"/>
</dbReference>
<feature type="transmembrane region" description="Helical" evidence="8">
    <location>
        <begin position="293"/>
        <end position="317"/>
    </location>
</feature>
<dbReference type="OrthoDB" id="9793390at2"/>
<dbReference type="GO" id="GO:0005886">
    <property type="term" value="C:plasma membrane"/>
    <property type="evidence" value="ECO:0007669"/>
    <property type="project" value="UniProtKB-SubCell"/>
</dbReference>
<evidence type="ECO:0000256" key="6">
    <source>
        <dbReference type="ARBA" id="ARBA00022989"/>
    </source>
</evidence>
<sequence length="364" mass="40961">MSESKLHPLQFFAYALISIALFLYLMNIGAFILVPLVWGVFFAFALYPVSKWLESQLFPRSIAIAISIVCVTAFGAAIVYILVNQMVLLLSDIPEMNTLLQEKMDIYWAELQTTFGIDNNLIREKFQSIEWFADGNLNETLFNTGKSITLIGIIPLYIFLLLYYRDFFVAFLLKVSSKRNEAILKWVADAGKVIHAYLIGMVKVTFFVALLSGIYFYFFGIKYYLLFALFIAILNLIPYIGVAISSILVIFYVFLTSDTIFAPVLTLAVLWGIQLIENNLITPLVVGAKVKVNVLAVLLAVLIGGAVWGISGMVLFIPMVGVLKITFDSIPSLQPYGYLLGDDFPKPKEGQSFIKNIKEKWLKK</sequence>
<comment type="similarity">
    <text evidence="2">Belongs to the autoinducer-2 exporter (AI-2E) (TC 2.A.86) family.</text>
</comment>
<dbReference type="Pfam" id="PF01594">
    <property type="entry name" value="AI-2E_transport"/>
    <property type="match status" value="1"/>
</dbReference>
<feature type="transmembrane region" description="Helical" evidence="8">
    <location>
        <begin position="223"/>
        <end position="242"/>
    </location>
</feature>
<dbReference type="HOGENOM" id="CLU_031275_0_2_10"/>
<keyword evidence="7 8" id="KW-0472">Membrane</keyword>
<evidence type="ECO:0000256" key="8">
    <source>
        <dbReference type="SAM" id="Phobius"/>
    </source>
</evidence>
<dbReference type="InterPro" id="IPR002549">
    <property type="entry name" value="AI-2E-like"/>
</dbReference>
<feature type="transmembrane region" description="Helical" evidence="8">
    <location>
        <begin position="148"/>
        <end position="173"/>
    </location>
</feature>
<evidence type="ECO:0000313" key="10">
    <source>
        <dbReference type="Proteomes" id="UP000001635"/>
    </source>
</evidence>
<dbReference type="EMBL" id="CP002955">
    <property type="protein sequence ID" value="AEL24937.1"/>
    <property type="molecule type" value="Genomic_DNA"/>
</dbReference>